<organism evidence="1 2">
    <name type="scientific">Hyphococcus luteus</name>
    <dbReference type="NCBI Taxonomy" id="2058213"/>
    <lineage>
        <taxon>Bacteria</taxon>
        <taxon>Pseudomonadati</taxon>
        <taxon>Pseudomonadota</taxon>
        <taxon>Alphaproteobacteria</taxon>
        <taxon>Parvularculales</taxon>
        <taxon>Parvularculaceae</taxon>
        <taxon>Hyphococcus</taxon>
    </lineage>
</organism>
<proteinExistence type="predicted"/>
<dbReference type="RefSeq" id="WP_104829274.1">
    <property type="nucleotide sequence ID" value="NZ_PJCH01000005.1"/>
</dbReference>
<dbReference type="Proteomes" id="UP000239504">
    <property type="component" value="Unassembled WGS sequence"/>
</dbReference>
<dbReference type="EMBL" id="PJCH01000005">
    <property type="protein sequence ID" value="PQA88029.1"/>
    <property type="molecule type" value="Genomic_DNA"/>
</dbReference>
<gene>
    <name evidence="1" type="ORF">CW354_06765</name>
</gene>
<evidence type="ECO:0000313" key="1">
    <source>
        <dbReference type="EMBL" id="PQA88029.1"/>
    </source>
</evidence>
<dbReference type="AlphaFoldDB" id="A0A2S7K6C4"/>
<accession>A0A2S7K6C4</accession>
<evidence type="ECO:0000313" key="2">
    <source>
        <dbReference type="Proteomes" id="UP000239504"/>
    </source>
</evidence>
<protein>
    <submittedName>
        <fullName evidence="1">Uncharacterized protein</fullName>
    </submittedName>
</protein>
<keyword evidence="2" id="KW-1185">Reference proteome</keyword>
<sequence length="140" mass="14399">MTPTANSDPNSKDLRTEQVKLLRFEKSIEAACRNVVSGKPLDKAPVLASLSALAASAAAVSAKLGTDAPLRLVAEAKAAAAQPVESSSWLVNLAEAASKSHALLETLAQDGSFQILQASGGTPKRATTETVASLLMNGPF</sequence>
<comment type="caution">
    <text evidence="1">The sequence shown here is derived from an EMBL/GenBank/DDBJ whole genome shotgun (WGS) entry which is preliminary data.</text>
</comment>
<reference evidence="1 2" key="1">
    <citation type="submission" date="2017-12" db="EMBL/GenBank/DDBJ databases">
        <authorList>
            <person name="Hurst M.R.H."/>
        </authorList>
    </citation>
    <scope>NUCLEOTIDE SEQUENCE [LARGE SCALE GENOMIC DNA]</scope>
    <source>
        <strain evidence="1 2">SY-3-19</strain>
    </source>
</reference>
<name>A0A2S7K6C4_9PROT</name>